<proteinExistence type="inferred from homology"/>
<dbReference type="SUPFAM" id="SSF54211">
    <property type="entry name" value="Ribosomal protein S5 domain 2-like"/>
    <property type="match status" value="1"/>
</dbReference>
<dbReference type="Pfam" id="PF18073">
    <property type="entry name" value="Zn_ribbon_LapB"/>
    <property type="match status" value="1"/>
</dbReference>
<evidence type="ECO:0000256" key="4">
    <source>
        <dbReference type="ARBA" id="ARBA00022771"/>
    </source>
</evidence>
<dbReference type="InterPro" id="IPR020568">
    <property type="entry name" value="Ribosomal_Su5_D2-typ_SF"/>
</dbReference>
<keyword evidence="5" id="KW-0378">Hydrolase</keyword>
<keyword evidence="9 11" id="KW-0238">DNA-binding</keyword>
<evidence type="ECO:0000256" key="6">
    <source>
        <dbReference type="ARBA" id="ARBA00022833"/>
    </source>
</evidence>
<feature type="region of interest" description="Disordered" evidence="14">
    <location>
        <begin position="40"/>
        <end position="59"/>
    </location>
</feature>
<dbReference type="InterPro" id="IPR027417">
    <property type="entry name" value="P-loop_NTPase"/>
</dbReference>
<accession>A0A8J3INB6</accession>
<dbReference type="PANTHER" id="PTHR32472:SF10">
    <property type="entry name" value="DNA REPAIR PROTEIN RADA-LIKE PROTEIN"/>
    <property type="match status" value="1"/>
</dbReference>
<dbReference type="EMBL" id="BNJK01000001">
    <property type="protein sequence ID" value="GHO95548.1"/>
    <property type="molecule type" value="Genomic_DNA"/>
</dbReference>
<feature type="domain" description="RecA family profile 1" evidence="15">
    <location>
        <begin position="74"/>
        <end position="223"/>
    </location>
</feature>
<gene>
    <name evidence="11 16" type="primary">radA</name>
    <name evidence="16" type="ORF">KSF_055960</name>
</gene>
<dbReference type="HAMAP" id="MF_01498">
    <property type="entry name" value="RadA_bact"/>
    <property type="match status" value="1"/>
</dbReference>
<dbReference type="GO" id="GO:0140664">
    <property type="term" value="F:ATP-dependent DNA damage sensor activity"/>
    <property type="evidence" value="ECO:0007669"/>
    <property type="project" value="InterPro"/>
</dbReference>
<dbReference type="InterPro" id="IPR014721">
    <property type="entry name" value="Ribsml_uS5_D2-typ_fold_subgr"/>
</dbReference>
<dbReference type="GO" id="GO:0003684">
    <property type="term" value="F:damaged DNA binding"/>
    <property type="evidence" value="ECO:0007669"/>
    <property type="project" value="InterPro"/>
</dbReference>
<sequence>MAKLRTKYVCQQCGGEQSKWMGKCPDCGTWNTLEEVVETASTPAQQRRQTLLGPSSSHQSAIGPVTLPDIKPLAQPRISVGYPEMDRVLGGGLVAGSLILIGGEPGIGKSTLLLQVSGSIAQEVGPVLYISGEESIEQVKMRAERLDITGEQLYLLAAIELEVITEAVHRLKPALVIVDSIQTVIAGHITSAPGSISQVRECTLQLMQLAKSTHIPIFIIGHVTKEGTVAGPKALEHIADAVLYLEGERYHSYRLLRGVKNRFGATHEVGVFEMHGEGMLEVPNPSAVFLADRAAGANGSGVVVSMEGTRPLLVEVQALVTPSNFGIARCTANGIEHNRLLMLLAVLTKRVGLAVNNHDVYTNVVGGFTLEEPAIDLGIAAAIASSYREKSIPPDMALIGEVGLSGELRAVSRLPLRVREAAKLGFKRCVIPSAGRGTQIKAELEESGLPADFKVLTASSLAVALEILFNQK</sequence>
<evidence type="ECO:0000256" key="1">
    <source>
        <dbReference type="ARBA" id="ARBA00022723"/>
    </source>
</evidence>
<dbReference type="PRINTS" id="PR01874">
    <property type="entry name" value="DNAREPAIRADA"/>
</dbReference>
<evidence type="ECO:0000256" key="3">
    <source>
        <dbReference type="ARBA" id="ARBA00022763"/>
    </source>
</evidence>
<dbReference type="Gene3D" id="3.30.230.10">
    <property type="match status" value="1"/>
</dbReference>
<dbReference type="Pfam" id="PF13541">
    <property type="entry name" value="ChlI"/>
    <property type="match status" value="1"/>
</dbReference>
<protein>
    <recommendedName>
        <fullName evidence="11 12">DNA repair protein RadA</fullName>
    </recommendedName>
</protein>
<dbReference type="SUPFAM" id="SSF52540">
    <property type="entry name" value="P-loop containing nucleoside triphosphate hydrolases"/>
    <property type="match status" value="1"/>
</dbReference>
<evidence type="ECO:0000256" key="5">
    <source>
        <dbReference type="ARBA" id="ARBA00022801"/>
    </source>
</evidence>
<comment type="similarity">
    <text evidence="11 13">Belongs to the RecA family. RadA subfamily.</text>
</comment>
<keyword evidence="6 13" id="KW-0862">Zinc</keyword>
<evidence type="ECO:0000313" key="17">
    <source>
        <dbReference type="Proteomes" id="UP000597444"/>
    </source>
</evidence>
<dbReference type="GO" id="GO:0005524">
    <property type="term" value="F:ATP binding"/>
    <property type="evidence" value="ECO:0007669"/>
    <property type="project" value="UniProtKB-UniRule"/>
</dbReference>
<feature type="short sequence motif" description="RadA KNRFG motif" evidence="11">
    <location>
        <begin position="260"/>
        <end position="264"/>
    </location>
</feature>
<dbReference type="PANTHER" id="PTHR32472">
    <property type="entry name" value="DNA REPAIR PROTEIN RADA"/>
    <property type="match status" value="1"/>
</dbReference>
<dbReference type="SMART" id="SM00382">
    <property type="entry name" value="AAA"/>
    <property type="match status" value="1"/>
</dbReference>
<dbReference type="CDD" id="cd01121">
    <property type="entry name" value="RadA_SMS_N"/>
    <property type="match status" value="1"/>
</dbReference>
<dbReference type="GO" id="GO:0000725">
    <property type="term" value="P:recombinational repair"/>
    <property type="evidence" value="ECO:0007669"/>
    <property type="project" value="UniProtKB-UniRule"/>
</dbReference>
<dbReference type="RefSeq" id="WP_220206220.1">
    <property type="nucleotide sequence ID" value="NZ_BNJK01000001.1"/>
</dbReference>
<dbReference type="GO" id="GO:0016787">
    <property type="term" value="F:hydrolase activity"/>
    <property type="evidence" value="ECO:0007669"/>
    <property type="project" value="UniProtKB-KW"/>
</dbReference>
<reference evidence="16" key="1">
    <citation type="submission" date="2020-10" db="EMBL/GenBank/DDBJ databases">
        <title>Taxonomic study of unclassified bacteria belonging to the class Ktedonobacteria.</title>
        <authorList>
            <person name="Yabe S."/>
            <person name="Wang C.M."/>
            <person name="Zheng Y."/>
            <person name="Sakai Y."/>
            <person name="Cavaletti L."/>
            <person name="Monciardini P."/>
            <person name="Donadio S."/>
        </authorList>
    </citation>
    <scope>NUCLEOTIDE SEQUENCE</scope>
    <source>
        <strain evidence="16">ID150040</strain>
    </source>
</reference>
<organism evidence="16 17">
    <name type="scientific">Reticulibacter mediterranei</name>
    <dbReference type="NCBI Taxonomy" id="2778369"/>
    <lineage>
        <taxon>Bacteria</taxon>
        <taxon>Bacillati</taxon>
        <taxon>Chloroflexota</taxon>
        <taxon>Ktedonobacteria</taxon>
        <taxon>Ktedonobacterales</taxon>
        <taxon>Reticulibacteraceae</taxon>
        <taxon>Reticulibacter</taxon>
    </lineage>
</organism>
<evidence type="ECO:0000313" key="16">
    <source>
        <dbReference type="EMBL" id="GHO95548.1"/>
    </source>
</evidence>
<dbReference type="InterPro" id="IPR003593">
    <property type="entry name" value="AAA+_ATPase"/>
</dbReference>
<dbReference type="GO" id="GO:0005829">
    <property type="term" value="C:cytosol"/>
    <property type="evidence" value="ECO:0007669"/>
    <property type="project" value="TreeGrafter"/>
</dbReference>
<evidence type="ECO:0000256" key="12">
    <source>
        <dbReference type="NCBIfam" id="TIGR00416"/>
    </source>
</evidence>
<dbReference type="Proteomes" id="UP000597444">
    <property type="component" value="Unassembled WGS sequence"/>
</dbReference>
<comment type="domain">
    <text evidence="11">The middle region has homology to RecA with ATPase motifs including the RadA KNRFG motif, while the C-terminus is homologous to Lon protease.</text>
</comment>
<evidence type="ECO:0000256" key="14">
    <source>
        <dbReference type="SAM" id="MobiDB-lite"/>
    </source>
</evidence>
<keyword evidence="2 11" id="KW-0547">Nucleotide-binding</keyword>
<dbReference type="AlphaFoldDB" id="A0A8J3INB6"/>
<keyword evidence="7 11" id="KW-0067">ATP-binding</keyword>
<comment type="function">
    <text evidence="11">Plays a role in repairing double-strand DNA breaks, probably involving stabilizing or processing branched DNA or blocked replication forks.</text>
</comment>
<dbReference type="InterPro" id="IPR004504">
    <property type="entry name" value="DNA_repair_RadA"/>
</dbReference>
<comment type="function">
    <text evidence="13">DNA-dependent ATPase involved in processing of recombination intermediates, plays a role in repairing DNA breaks. Stimulates the branch migration of RecA-mediated strand transfer reactions, allowing the 3' invading strand to extend heteroduplex DNA faster. Binds ssDNA in the presence of ADP but not other nucleotides, has ATPase activity that is stimulated by ssDNA and various branched DNA structures, but inhibited by SSB. Does not have RecA's homology-searching function.</text>
</comment>
<evidence type="ECO:0000259" key="15">
    <source>
        <dbReference type="PROSITE" id="PS50162"/>
    </source>
</evidence>
<dbReference type="Gene3D" id="3.40.50.300">
    <property type="entry name" value="P-loop containing nucleotide triphosphate hydrolases"/>
    <property type="match status" value="1"/>
</dbReference>
<evidence type="ECO:0000256" key="10">
    <source>
        <dbReference type="ARBA" id="ARBA00023204"/>
    </source>
</evidence>
<keyword evidence="10 11" id="KW-0234">DNA repair</keyword>
<dbReference type="PROSITE" id="PS50162">
    <property type="entry name" value="RECA_2"/>
    <property type="match status" value="1"/>
</dbReference>
<keyword evidence="3 11" id="KW-0227">DNA damage</keyword>
<feature type="binding site" evidence="11">
    <location>
        <begin position="103"/>
        <end position="110"/>
    </location>
    <ligand>
        <name>ATP</name>
        <dbReference type="ChEBI" id="CHEBI:30616"/>
    </ligand>
</feature>
<evidence type="ECO:0000256" key="13">
    <source>
        <dbReference type="RuleBase" id="RU003555"/>
    </source>
</evidence>
<evidence type="ECO:0000256" key="11">
    <source>
        <dbReference type="HAMAP-Rule" id="MF_01498"/>
    </source>
</evidence>
<name>A0A8J3INB6_9CHLR</name>
<keyword evidence="17" id="KW-1185">Reference proteome</keyword>
<dbReference type="FunFam" id="3.40.50.300:FF:000050">
    <property type="entry name" value="DNA repair protein RadA"/>
    <property type="match status" value="1"/>
</dbReference>
<evidence type="ECO:0000256" key="2">
    <source>
        <dbReference type="ARBA" id="ARBA00022741"/>
    </source>
</evidence>
<keyword evidence="1 11" id="KW-0479">Metal-binding</keyword>
<keyword evidence="4 13" id="KW-0863">Zinc-finger</keyword>
<evidence type="ECO:0000256" key="9">
    <source>
        <dbReference type="ARBA" id="ARBA00023125"/>
    </source>
</evidence>
<dbReference type="InterPro" id="IPR020588">
    <property type="entry name" value="RecA_ATP-bd"/>
</dbReference>
<keyword evidence="8 11" id="KW-0346">Stress response</keyword>
<dbReference type="InterPro" id="IPR041166">
    <property type="entry name" value="Rubredoxin_2"/>
</dbReference>
<dbReference type="Pfam" id="PF13481">
    <property type="entry name" value="AAA_25"/>
    <property type="match status" value="1"/>
</dbReference>
<feature type="region of interest" description="Lon-protease-like" evidence="11">
    <location>
        <begin position="359"/>
        <end position="472"/>
    </location>
</feature>
<dbReference type="NCBIfam" id="TIGR00416">
    <property type="entry name" value="sms"/>
    <property type="match status" value="1"/>
</dbReference>
<comment type="caution">
    <text evidence="16">The sequence shown here is derived from an EMBL/GenBank/DDBJ whole genome shotgun (WGS) entry which is preliminary data.</text>
</comment>
<evidence type="ECO:0000256" key="7">
    <source>
        <dbReference type="ARBA" id="ARBA00022840"/>
    </source>
</evidence>
<dbReference type="GO" id="GO:0008270">
    <property type="term" value="F:zinc ion binding"/>
    <property type="evidence" value="ECO:0007669"/>
    <property type="project" value="UniProtKB-KW"/>
</dbReference>
<evidence type="ECO:0000256" key="8">
    <source>
        <dbReference type="ARBA" id="ARBA00023016"/>
    </source>
</evidence>